<dbReference type="VEuPathDB" id="ToxoDB:LOC34622439"/>
<gene>
    <name evidence="2" type="ORF">cyc_06222</name>
</gene>
<comment type="caution">
    <text evidence="2">The sequence shown here is derived from an EMBL/GenBank/DDBJ whole genome shotgun (WGS) entry which is preliminary data.</text>
</comment>
<protein>
    <submittedName>
        <fullName evidence="2">Maf-like protein</fullName>
    </submittedName>
</protein>
<dbReference type="PANTHER" id="PTHR43213:SF4">
    <property type="entry name" value="7-METHYL-GTP PYROPHOSPHATASE"/>
    <property type="match status" value="1"/>
</dbReference>
<dbReference type="AlphaFoldDB" id="A0A1D3D8H2"/>
<name>A0A1D3D8H2_9EIME</name>
<evidence type="ECO:0000313" key="3">
    <source>
        <dbReference type="Proteomes" id="UP000095192"/>
    </source>
</evidence>
<sequence>MMPPTDEKQAVVPEHVYRFPHPNEFPEVQKLATTDCSLLLASSSEVRRQLFAKAGVPFGAFSAPLEEDDVQQWLEAKHPELSTDRRTLLIAQLKADAAVHALRGPNTQHLLQLRLHNQILNLPESERLPLLALAESAARRTGGATAAVAALASFAESCVALEAADGRPPVLIAVDTGVSLHGRVMFKPRDKKEAECFLQRYSETEDPIIVTTSVVLVDLCDELENPPWDPNAAVPAGPEFPHKCRSCGKFQQQGSAAGRENCSPCSCPLPVVHAASILDEPGGPAAYRFNSREVFTVHSEVRFNKMDAETRKRIIEEGDVLYSAGAILIEKGEMAKYLKSVSGCPHSVIGFPLGHLKGPLSQLLKKIGN</sequence>
<dbReference type="Proteomes" id="UP000095192">
    <property type="component" value="Unassembled WGS sequence"/>
</dbReference>
<evidence type="ECO:0000256" key="1">
    <source>
        <dbReference type="ARBA" id="ARBA00022801"/>
    </source>
</evidence>
<keyword evidence="1" id="KW-0378">Hydrolase</keyword>
<evidence type="ECO:0000313" key="2">
    <source>
        <dbReference type="EMBL" id="OEH79755.1"/>
    </source>
</evidence>
<proteinExistence type="predicted"/>
<dbReference type="PANTHER" id="PTHR43213">
    <property type="entry name" value="BIFUNCTIONAL DTTP/UTP PYROPHOSPHATASE/METHYLTRANSFERASE PROTEIN-RELATED"/>
    <property type="match status" value="1"/>
</dbReference>
<organism evidence="2 3">
    <name type="scientific">Cyclospora cayetanensis</name>
    <dbReference type="NCBI Taxonomy" id="88456"/>
    <lineage>
        <taxon>Eukaryota</taxon>
        <taxon>Sar</taxon>
        <taxon>Alveolata</taxon>
        <taxon>Apicomplexa</taxon>
        <taxon>Conoidasida</taxon>
        <taxon>Coccidia</taxon>
        <taxon>Eucoccidiorida</taxon>
        <taxon>Eimeriorina</taxon>
        <taxon>Eimeriidae</taxon>
        <taxon>Cyclospora</taxon>
    </lineage>
</organism>
<dbReference type="InterPro" id="IPR029001">
    <property type="entry name" value="ITPase-like_fam"/>
</dbReference>
<dbReference type="Gene3D" id="3.90.950.10">
    <property type="match status" value="1"/>
</dbReference>
<reference evidence="2 3" key="1">
    <citation type="journal article" date="2016" name="BMC Genomics">
        <title>Comparative genomics reveals Cyclospora cayetanensis possesses coccidia-like metabolism and invasion components but unique surface antigens.</title>
        <authorList>
            <person name="Liu S."/>
            <person name="Wang L."/>
            <person name="Zheng H."/>
            <person name="Xu Z."/>
            <person name="Roellig D.M."/>
            <person name="Li N."/>
            <person name="Frace M.A."/>
            <person name="Tang K."/>
            <person name="Arrowood M.J."/>
            <person name="Moss D.M."/>
            <person name="Zhang L."/>
            <person name="Feng Y."/>
            <person name="Xiao L."/>
        </authorList>
    </citation>
    <scope>NUCLEOTIDE SEQUENCE [LARGE SCALE GENOMIC DNA]</scope>
    <source>
        <strain evidence="2 3">CHN_HEN01</strain>
    </source>
</reference>
<dbReference type="InterPro" id="IPR003697">
    <property type="entry name" value="Maf-like"/>
</dbReference>
<dbReference type="Pfam" id="PF02545">
    <property type="entry name" value="Maf"/>
    <property type="match status" value="2"/>
</dbReference>
<dbReference type="EMBL" id="JROU02000287">
    <property type="protein sequence ID" value="OEH79755.1"/>
    <property type="molecule type" value="Genomic_DNA"/>
</dbReference>
<dbReference type="InParanoid" id="A0A1D3D8H2"/>
<dbReference type="GO" id="GO:0047429">
    <property type="term" value="F:nucleoside triphosphate diphosphatase activity"/>
    <property type="evidence" value="ECO:0007669"/>
    <property type="project" value="InterPro"/>
</dbReference>
<dbReference type="VEuPathDB" id="ToxoDB:cyc_06222"/>
<keyword evidence="3" id="KW-1185">Reference proteome</keyword>
<accession>A0A1D3D8H2</accession>
<dbReference type="SUPFAM" id="SSF52972">
    <property type="entry name" value="ITPase-like"/>
    <property type="match status" value="2"/>
</dbReference>